<feature type="transmembrane region" description="Helical" evidence="1">
    <location>
        <begin position="50"/>
        <end position="73"/>
    </location>
</feature>
<evidence type="ECO:0000313" key="3">
    <source>
        <dbReference type="EMBL" id="PMD73776.1"/>
    </source>
</evidence>
<dbReference type="RefSeq" id="WP_102194887.1">
    <property type="nucleotide sequence ID" value="NZ_NIPR01000001.1"/>
</dbReference>
<proteinExistence type="predicted"/>
<feature type="domain" description="Sensor histidine kinase NatK-like C-terminal" evidence="2">
    <location>
        <begin position="345"/>
        <end position="437"/>
    </location>
</feature>
<dbReference type="PANTHER" id="PTHR40448">
    <property type="entry name" value="TWO-COMPONENT SENSOR HISTIDINE KINASE"/>
    <property type="match status" value="1"/>
</dbReference>
<keyword evidence="1" id="KW-1133">Transmembrane helix</keyword>
<accession>A0A2N7AXH8</accession>
<feature type="transmembrane region" description="Helical" evidence="1">
    <location>
        <begin position="168"/>
        <end position="187"/>
    </location>
</feature>
<keyword evidence="4" id="KW-1185">Reference proteome</keyword>
<dbReference type="OrthoDB" id="1652078at2"/>
<reference evidence="3 4" key="1">
    <citation type="submission" date="2017-05" db="EMBL/GenBank/DDBJ databases">
        <title>Lactobacillus nurukis nov., sp. nov., isolated from nuruk.</title>
        <authorList>
            <person name="Kim S.-J."/>
        </authorList>
    </citation>
    <scope>NUCLEOTIDE SEQUENCE [LARGE SCALE GENOMIC DNA]</scope>
    <source>
        <strain evidence="3 4">SYF10-1a</strain>
    </source>
</reference>
<evidence type="ECO:0000256" key="1">
    <source>
        <dbReference type="SAM" id="Phobius"/>
    </source>
</evidence>
<dbReference type="InterPro" id="IPR036890">
    <property type="entry name" value="HATPase_C_sf"/>
</dbReference>
<evidence type="ECO:0000259" key="2">
    <source>
        <dbReference type="Pfam" id="PF14501"/>
    </source>
</evidence>
<sequence>MVQTLIMVYVSIPMEFILDSTFIFFVLTMYTNMEFNNSFSIVLKNIFYSMIWGVISLLFESFTYVLFLMYFIVRKALKEKNIKFDKSNIIIVTVSLIVEMIFSLLGSLIARIIHISQLKSLLNVNNIEPILGLAINTIIFIIVLKIIKSKKEEIFYLKEKIKDLKLSNQFFWMLIFIFISFEVILFIDGLENITSVMNGTILIIFVSFLFFMCWQMVNLFKAFSTNQKIANELEQNKQMNEYLKNIQEQYDDLRRFKHDFKNIVLSMSVGSAEKTGKDYEELYQELTQQKEFTTDLDGKIVSEYKKISNEPLRGLIIQKFFKAKSSGIRLNVEIIDNYIQIDNDVLNIVRIIGILLDNAIEETANGLNKNVDLAFVKNDDILEVSVENSLSHEINVKDIFKKGYSTKGAGHGTGLANVSELIDRDSNLYLDTEIVGNKLRITLIILKGR</sequence>
<feature type="transmembrane region" description="Helical" evidence="1">
    <location>
        <begin position="89"/>
        <end position="110"/>
    </location>
</feature>
<organism evidence="3 4">
    <name type="scientific">Companilactobacillus nuruki</name>
    <dbReference type="NCBI Taxonomy" id="1993540"/>
    <lineage>
        <taxon>Bacteria</taxon>
        <taxon>Bacillati</taxon>
        <taxon>Bacillota</taxon>
        <taxon>Bacilli</taxon>
        <taxon>Lactobacillales</taxon>
        <taxon>Lactobacillaceae</taxon>
        <taxon>Companilactobacillus</taxon>
    </lineage>
</organism>
<keyword evidence="1" id="KW-0472">Membrane</keyword>
<dbReference type="Gene3D" id="3.30.565.10">
    <property type="entry name" value="Histidine kinase-like ATPase, C-terminal domain"/>
    <property type="match status" value="1"/>
</dbReference>
<dbReference type="AlphaFoldDB" id="A0A2N7AXH8"/>
<dbReference type="PANTHER" id="PTHR40448:SF1">
    <property type="entry name" value="TWO-COMPONENT SENSOR HISTIDINE KINASE"/>
    <property type="match status" value="1"/>
</dbReference>
<feature type="transmembrane region" description="Helical" evidence="1">
    <location>
        <begin position="7"/>
        <end position="30"/>
    </location>
</feature>
<dbReference type="EMBL" id="NIPR01000001">
    <property type="protein sequence ID" value="PMD73776.1"/>
    <property type="molecule type" value="Genomic_DNA"/>
</dbReference>
<dbReference type="Pfam" id="PF14501">
    <property type="entry name" value="HATPase_c_5"/>
    <property type="match status" value="1"/>
</dbReference>
<dbReference type="Proteomes" id="UP000235649">
    <property type="component" value="Unassembled WGS sequence"/>
</dbReference>
<gene>
    <name evidence="3" type="ORF">CBP76_00060</name>
</gene>
<feature type="transmembrane region" description="Helical" evidence="1">
    <location>
        <begin position="199"/>
        <end position="220"/>
    </location>
</feature>
<name>A0A2N7AXH8_9LACO</name>
<keyword evidence="1" id="KW-0812">Transmembrane</keyword>
<dbReference type="GO" id="GO:0042802">
    <property type="term" value="F:identical protein binding"/>
    <property type="evidence" value="ECO:0007669"/>
    <property type="project" value="TreeGrafter"/>
</dbReference>
<comment type="caution">
    <text evidence="3">The sequence shown here is derived from an EMBL/GenBank/DDBJ whole genome shotgun (WGS) entry which is preliminary data.</text>
</comment>
<feature type="transmembrane region" description="Helical" evidence="1">
    <location>
        <begin position="130"/>
        <end position="147"/>
    </location>
</feature>
<evidence type="ECO:0000313" key="4">
    <source>
        <dbReference type="Proteomes" id="UP000235649"/>
    </source>
</evidence>
<protein>
    <recommendedName>
        <fullName evidence="2">Sensor histidine kinase NatK-like C-terminal domain-containing protein</fullName>
    </recommendedName>
</protein>
<dbReference type="InterPro" id="IPR032834">
    <property type="entry name" value="NatK-like_C"/>
</dbReference>
<dbReference type="SUPFAM" id="SSF55874">
    <property type="entry name" value="ATPase domain of HSP90 chaperone/DNA topoisomerase II/histidine kinase"/>
    <property type="match status" value="1"/>
</dbReference>